<keyword evidence="3 7" id="KW-0812">Transmembrane</keyword>
<keyword evidence="5 7" id="KW-0472">Membrane</keyword>
<evidence type="ECO:0000256" key="4">
    <source>
        <dbReference type="ARBA" id="ARBA00022989"/>
    </source>
</evidence>
<keyword evidence="2" id="KW-1003">Cell membrane</keyword>
<sequence length="404" mass="42751">MNIRETIRLAFRSVKVNKMRSFLTALGIIIGVSAVITLVAIGQGASSSITDQIQGLGSNLLIVSPGQASQGGVHMGAGTLNTLTPEDANAISKLRSVSAVSPSVTRQAQLVYRNQNMSATVEGTSADYPRVRSTELQAGRFFNKYEVQGQANVAIVGANVVENLFGDRDAGVIGQKIEIKQIPFTIIGVLESQGGGMTNNDDRVFVPVTTAMNRLFGMTKVNTIYVSALSTDVIDQAQAEVTSTLRIQHNLSTREDNDFSITSQAQILNTAQGITGIMTSLLAGIAAISLIVGGIGIMNIMLVSVTERTREIGIRKAIGATRGVILRQFLIESIVLSLAGGIIGIIIGVGGSQLIGSMTALTTKVTLTPVLFSFFFSMLVGVVFGVYPARKAASLNPIDALRYE</sequence>
<comment type="similarity">
    <text evidence="6">Belongs to the ABC-4 integral membrane protein family.</text>
</comment>
<feature type="transmembrane region" description="Helical" evidence="7">
    <location>
        <begin position="367"/>
        <end position="387"/>
    </location>
</feature>
<feature type="domain" description="MacB-like periplasmic core" evidence="9">
    <location>
        <begin position="21"/>
        <end position="243"/>
    </location>
</feature>
<dbReference type="Proteomes" id="UP000463470">
    <property type="component" value="Unassembled WGS sequence"/>
</dbReference>
<dbReference type="InterPro" id="IPR050250">
    <property type="entry name" value="Macrolide_Exporter_MacB"/>
</dbReference>
<evidence type="ECO:0000259" key="9">
    <source>
        <dbReference type="Pfam" id="PF12704"/>
    </source>
</evidence>
<protein>
    <submittedName>
        <fullName evidence="10">FtsX-like permease family protein</fullName>
    </submittedName>
</protein>
<organism evidence="10 11">
    <name type="scientific">Heliomicrobium undosum</name>
    <dbReference type="NCBI Taxonomy" id="121734"/>
    <lineage>
        <taxon>Bacteria</taxon>
        <taxon>Bacillati</taxon>
        <taxon>Bacillota</taxon>
        <taxon>Clostridia</taxon>
        <taxon>Eubacteriales</taxon>
        <taxon>Heliobacteriaceae</taxon>
        <taxon>Heliomicrobium</taxon>
    </lineage>
</organism>
<evidence type="ECO:0000256" key="6">
    <source>
        <dbReference type="ARBA" id="ARBA00038076"/>
    </source>
</evidence>
<dbReference type="Pfam" id="PF02687">
    <property type="entry name" value="FtsX"/>
    <property type="match status" value="1"/>
</dbReference>
<feature type="transmembrane region" description="Helical" evidence="7">
    <location>
        <begin position="324"/>
        <end position="347"/>
    </location>
</feature>
<accession>A0A845L1T5</accession>
<keyword evidence="11" id="KW-1185">Reference proteome</keyword>
<feature type="transmembrane region" description="Helical" evidence="7">
    <location>
        <begin position="21"/>
        <end position="42"/>
    </location>
</feature>
<keyword evidence="4 7" id="KW-1133">Transmembrane helix</keyword>
<proteinExistence type="inferred from homology"/>
<evidence type="ECO:0000256" key="3">
    <source>
        <dbReference type="ARBA" id="ARBA00022692"/>
    </source>
</evidence>
<dbReference type="RefSeq" id="WP_161259032.1">
    <property type="nucleotide sequence ID" value="NZ_WXEY01000014.1"/>
</dbReference>
<comment type="caution">
    <text evidence="10">The sequence shown here is derived from an EMBL/GenBank/DDBJ whole genome shotgun (WGS) entry which is preliminary data.</text>
</comment>
<evidence type="ECO:0000313" key="10">
    <source>
        <dbReference type="EMBL" id="MZP30512.1"/>
    </source>
</evidence>
<evidence type="ECO:0000256" key="2">
    <source>
        <dbReference type="ARBA" id="ARBA00022475"/>
    </source>
</evidence>
<dbReference type="Pfam" id="PF12704">
    <property type="entry name" value="MacB_PCD"/>
    <property type="match status" value="1"/>
</dbReference>
<evidence type="ECO:0000256" key="1">
    <source>
        <dbReference type="ARBA" id="ARBA00004651"/>
    </source>
</evidence>
<reference evidence="10 11" key="1">
    <citation type="submission" date="2020-01" db="EMBL/GenBank/DDBJ databases">
        <title>Whole-genome sequence of Heliobacterium undosum DSM 13378.</title>
        <authorList>
            <person name="Kyndt J.A."/>
            <person name="Meyer T.E."/>
        </authorList>
    </citation>
    <scope>NUCLEOTIDE SEQUENCE [LARGE SCALE GENOMIC DNA]</scope>
    <source>
        <strain evidence="10 11">DSM 13378</strain>
    </source>
</reference>
<gene>
    <name evidence="10" type="ORF">GTO91_12385</name>
</gene>
<dbReference type="GO" id="GO:0005886">
    <property type="term" value="C:plasma membrane"/>
    <property type="evidence" value="ECO:0007669"/>
    <property type="project" value="UniProtKB-SubCell"/>
</dbReference>
<feature type="transmembrane region" description="Helical" evidence="7">
    <location>
        <begin position="281"/>
        <end position="303"/>
    </location>
</feature>
<comment type="subcellular location">
    <subcellularLocation>
        <location evidence="1">Cell membrane</location>
        <topology evidence="1">Multi-pass membrane protein</topology>
    </subcellularLocation>
</comment>
<evidence type="ECO:0000256" key="7">
    <source>
        <dbReference type="SAM" id="Phobius"/>
    </source>
</evidence>
<dbReference type="PANTHER" id="PTHR30572:SF4">
    <property type="entry name" value="ABC TRANSPORTER PERMEASE YTRF"/>
    <property type="match status" value="1"/>
</dbReference>
<evidence type="ECO:0000256" key="5">
    <source>
        <dbReference type="ARBA" id="ARBA00023136"/>
    </source>
</evidence>
<feature type="domain" description="ABC3 transporter permease C-terminal" evidence="8">
    <location>
        <begin position="285"/>
        <end position="397"/>
    </location>
</feature>
<dbReference type="InterPro" id="IPR025857">
    <property type="entry name" value="MacB_PCD"/>
</dbReference>
<dbReference type="EMBL" id="WXEY01000014">
    <property type="protein sequence ID" value="MZP30512.1"/>
    <property type="molecule type" value="Genomic_DNA"/>
</dbReference>
<dbReference type="OrthoDB" id="9770036at2"/>
<dbReference type="GO" id="GO:0022857">
    <property type="term" value="F:transmembrane transporter activity"/>
    <property type="evidence" value="ECO:0007669"/>
    <property type="project" value="TreeGrafter"/>
</dbReference>
<dbReference type="InterPro" id="IPR003838">
    <property type="entry name" value="ABC3_permease_C"/>
</dbReference>
<name>A0A845L1T5_9FIRM</name>
<dbReference type="PANTHER" id="PTHR30572">
    <property type="entry name" value="MEMBRANE COMPONENT OF TRANSPORTER-RELATED"/>
    <property type="match status" value="1"/>
</dbReference>
<evidence type="ECO:0000313" key="11">
    <source>
        <dbReference type="Proteomes" id="UP000463470"/>
    </source>
</evidence>
<dbReference type="AlphaFoldDB" id="A0A845L1T5"/>
<evidence type="ECO:0000259" key="8">
    <source>
        <dbReference type="Pfam" id="PF02687"/>
    </source>
</evidence>